<evidence type="ECO:0000313" key="5">
    <source>
        <dbReference type="Proteomes" id="UP000315010"/>
    </source>
</evidence>
<keyword evidence="5" id="KW-1185">Reference proteome</keyword>
<dbReference type="PANTHER" id="PTHR37023:SF1">
    <property type="entry name" value="ISSOD25 TRANSPOSASE TNPA_ISSOD25"/>
    <property type="match status" value="1"/>
</dbReference>
<dbReference type="GO" id="GO:0006313">
    <property type="term" value="P:DNA transposition"/>
    <property type="evidence" value="ECO:0007669"/>
    <property type="project" value="InterPro"/>
</dbReference>
<dbReference type="GO" id="GO:0004803">
    <property type="term" value="F:transposase activity"/>
    <property type="evidence" value="ECO:0007669"/>
    <property type="project" value="InterPro"/>
</dbReference>
<evidence type="ECO:0000259" key="2">
    <source>
        <dbReference type="Pfam" id="PF14319"/>
    </source>
</evidence>
<dbReference type="Pfam" id="PF14319">
    <property type="entry name" value="Zn_Tnp_IS91"/>
    <property type="match status" value="1"/>
</dbReference>
<accession>A0A5C5YV08</accession>
<feature type="domain" description="Transposase zinc-binding" evidence="2">
    <location>
        <begin position="16"/>
        <end position="106"/>
    </location>
</feature>
<evidence type="ECO:0000313" key="4">
    <source>
        <dbReference type="EMBL" id="TWT78660.1"/>
    </source>
</evidence>
<comment type="caution">
    <text evidence="4">The sequence shown here is derived from an EMBL/GenBank/DDBJ whole genome shotgun (WGS) entry which is preliminary data.</text>
</comment>
<gene>
    <name evidence="4" type="ORF">CA13_00560</name>
    <name evidence="3" type="ORF">CA13_73850</name>
</gene>
<organism evidence="4 5">
    <name type="scientific">Novipirellula herctigrandis</name>
    <dbReference type="NCBI Taxonomy" id="2527986"/>
    <lineage>
        <taxon>Bacteria</taxon>
        <taxon>Pseudomonadati</taxon>
        <taxon>Planctomycetota</taxon>
        <taxon>Planctomycetia</taxon>
        <taxon>Pirellulales</taxon>
        <taxon>Pirellulaceae</taxon>
        <taxon>Novipirellula</taxon>
    </lineage>
</organism>
<evidence type="ECO:0000259" key="1">
    <source>
        <dbReference type="Pfam" id="PF04986"/>
    </source>
</evidence>
<protein>
    <submittedName>
        <fullName evidence="4">Putative transposase</fullName>
    </submittedName>
</protein>
<evidence type="ECO:0000313" key="3">
    <source>
        <dbReference type="EMBL" id="TWT75735.1"/>
    </source>
</evidence>
<dbReference type="InterPro" id="IPR026889">
    <property type="entry name" value="Zn_Tnp"/>
</dbReference>
<dbReference type="EMBL" id="SJPJ01000005">
    <property type="protein sequence ID" value="TWT75735.1"/>
    <property type="molecule type" value="Genomic_DNA"/>
</dbReference>
<dbReference type="GO" id="GO:0003677">
    <property type="term" value="F:DNA binding"/>
    <property type="evidence" value="ECO:0007669"/>
    <property type="project" value="InterPro"/>
</dbReference>
<proteinExistence type="predicted"/>
<dbReference type="PANTHER" id="PTHR37023">
    <property type="entry name" value="TRANSPOSASE"/>
    <property type="match status" value="1"/>
</dbReference>
<dbReference type="AlphaFoldDB" id="A0A5C5YV08"/>
<reference evidence="4 5" key="1">
    <citation type="submission" date="2019-02" db="EMBL/GenBank/DDBJ databases">
        <title>Deep-cultivation of Planctomycetes and their phenomic and genomic characterization uncovers novel biology.</title>
        <authorList>
            <person name="Wiegand S."/>
            <person name="Jogler M."/>
            <person name="Boedeker C."/>
            <person name="Pinto D."/>
            <person name="Vollmers J."/>
            <person name="Rivas-Marin E."/>
            <person name="Kohn T."/>
            <person name="Peeters S.H."/>
            <person name="Heuer A."/>
            <person name="Rast P."/>
            <person name="Oberbeckmann S."/>
            <person name="Bunk B."/>
            <person name="Jeske O."/>
            <person name="Meyerdierks A."/>
            <person name="Storesund J.E."/>
            <person name="Kallscheuer N."/>
            <person name="Luecker S."/>
            <person name="Lage O.M."/>
            <person name="Pohl T."/>
            <person name="Merkel B.J."/>
            <person name="Hornburger P."/>
            <person name="Mueller R.-W."/>
            <person name="Bruemmer F."/>
            <person name="Labrenz M."/>
            <person name="Spormann A.M."/>
            <person name="Op Den Camp H."/>
            <person name="Overmann J."/>
            <person name="Amann R."/>
            <person name="Jetten M.S.M."/>
            <person name="Mascher T."/>
            <person name="Medema M.H."/>
            <person name="Devos D.P."/>
            <person name="Kaster A.-K."/>
            <person name="Ovreas L."/>
            <person name="Rohde M."/>
            <person name="Galperin M.Y."/>
            <person name="Jogler C."/>
        </authorList>
    </citation>
    <scope>NUCLEOTIDE SEQUENCE [LARGE SCALE GENOMIC DNA]</scope>
    <source>
        <strain evidence="4 5">CA13</strain>
    </source>
</reference>
<dbReference type="RefSeq" id="WP_146393696.1">
    <property type="nucleotide sequence ID" value="NZ_SJPJ01000001.1"/>
</dbReference>
<dbReference type="EMBL" id="SJPJ01000001">
    <property type="protein sequence ID" value="TWT78660.1"/>
    <property type="molecule type" value="Genomic_DNA"/>
</dbReference>
<feature type="domain" description="Transposase IS801/IS1294" evidence="1">
    <location>
        <begin position="149"/>
        <end position="314"/>
    </location>
</feature>
<dbReference type="InterPro" id="IPR007069">
    <property type="entry name" value="Transposase_32"/>
</dbReference>
<sequence>MIDVAEAAVSTVADALRQFAPAYIAKYHKRMPPHHRKVLGLLMRCKTGELGFVAYRCKNCQAKHSLGRSCGNRHCPNCQKDKTQAWLAKQTSKRLPVQHFVVTFTVPEELRPLLRAHPEEGYEALFQAGRQTIQAMMAEPKNVGSDQIGFFGILHTWGRDLASYHPHVHFVVPGGGVSPDRTRWLQAKRDHLFHPLPAKRLYKKRFVEAIRAAGLYDQLPPGVLKSDWVVNRKPVGNGEAVLKYLAPYVYRIAISDNRIVSVNESGVTYKVKPSGKRYSIERHLSGEKFVQAFSQHILPPGFRKVRYYGFMSPNNKLKLANVRWLIWIWLGWTLWTSLLPSKPPERVRQPIKCNHCGGEMELIGVTDQHGCWLWRRDTSRGPPELQSLPACSKESRA</sequence>
<dbReference type="OrthoDB" id="246527at2"/>
<name>A0A5C5YV08_9BACT</name>
<dbReference type="Proteomes" id="UP000315010">
    <property type="component" value="Unassembled WGS sequence"/>
</dbReference>
<dbReference type="Pfam" id="PF04986">
    <property type="entry name" value="Y2_Tnp"/>
    <property type="match status" value="1"/>
</dbReference>